<dbReference type="GO" id="GO:0005634">
    <property type="term" value="C:nucleus"/>
    <property type="evidence" value="ECO:0007669"/>
    <property type="project" value="UniProtKB-SubCell"/>
</dbReference>
<keyword evidence="8" id="KW-1185">Reference proteome</keyword>
<evidence type="ECO:0000256" key="1">
    <source>
        <dbReference type="ARBA" id="ARBA00004123"/>
    </source>
</evidence>
<evidence type="ECO:0000313" key="8">
    <source>
        <dbReference type="Proteomes" id="UP000053820"/>
    </source>
</evidence>
<feature type="non-terminal residue" evidence="7">
    <location>
        <position position="1"/>
    </location>
</feature>
<keyword evidence="2" id="KW-0479">Metal-binding</keyword>
<organism evidence="7 8">
    <name type="scientific">Hydnomerulius pinastri MD-312</name>
    <dbReference type="NCBI Taxonomy" id="994086"/>
    <lineage>
        <taxon>Eukaryota</taxon>
        <taxon>Fungi</taxon>
        <taxon>Dikarya</taxon>
        <taxon>Basidiomycota</taxon>
        <taxon>Agaricomycotina</taxon>
        <taxon>Agaricomycetes</taxon>
        <taxon>Agaricomycetidae</taxon>
        <taxon>Boletales</taxon>
        <taxon>Boletales incertae sedis</taxon>
        <taxon>Leucogyrophana</taxon>
    </lineage>
</organism>
<evidence type="ECO:0000259" key="6">
    <source>
        <dbReference type="Pfam" id="PF05699"/>
    </source>
</evidence>
<gene>
    <name evidence="7" type="ORF">HYDPIDRAFT_60283</name>
</gene>
<evidence type="ECO:0000256" key="2">
    <source>
        <dbReference type="ARBA" id="ARBA00022723"/>
    </source>
</evidence>
<keyword evidence="3" id="KW-0863">Zinc-finger</keyword>
<dbReference type="PANTHER" id="PTHR46481:SF10">
    <property type="entry name" value="ZINC FINGER BED DOMAIN-CONTAINING PROTEIN 39"/>
    <property type="match status" value="1"/>
</dbReference>
<name>A0A0C9UY44_9AGAM</name>
<dbReference type="EMBL" id="KN840037">
    <property type="protein sequence ID" value="KIJ57959.1"/>
    <property type="molecule type" value="Genomic_DNA"/>
</dbReference>
<dbReference type="GO" id="GO:0008270">
    <property type="term" value="F:zinc ion binding"/>
    <property type="evidence" value="ECO:0007669"/>
    <property type="project" value="UniProtKB-KW"/>
</dbReference>
<dbReference type="InterPro" id="IPR008906">
    <property type="entry name" value="HATC_C_dom"/>
</dbReference>
<dbReference type="HOGENOM" id="CLU_009123_17_1_1"/>
<dbReference type="PANTHER" id="PTHR46481">
    <property type="entry name" value="ZINC FINGER BED DOMAIN-CONTAINING PROTEIN 4"/>
    <property type="match status" value="1"/>
</dbReference>
<evidence type="ECO:0000313" key="7">
    <source>
        <dbReference type="EMBL" id="KIJ57959.1"/>
    </source>
</evidence>
<proteinExistence type="predicted"/>
<sequence length="60" mass="6896">HEHDFPTISRIARDVLVTPGAIVSVERLFSSSRHLCTDQRSSLKAETVTRSMCVKRWIRD</sequence>
<dbReference type="AlphaFoldDB" id="A0A0C9UY44"/>
<accession>A0A0C9UY44</accession>
<keyword evidence="4" id="KW-0862">Zinc</keyword>
<keyword evidence="5" id="KW-0539">Nucleus</keyword>
<dbReference type="InterPro" id="IPR012337">
    <property type="entry name" value="RNaseH-like_sf"/>
</dbReference>
<evidence type="ECO:0000256" key="4">
    <source>
        <dbReference type="ARBA" id="ARBA00022833"/>
    </source>
</evidence>
<dbReference type="InterPro" id="IPR052035">
    <property type="entry name" value="ZnF_BED_domain_contain"/>
</dbReference>
<dbReference type="Pfam" id="PF05699">
    <property type="entry name" value="Dimer_Tnp_hAT"/>
    <property type="match status" value="1"/>
</dbReference>
<evidence type="ECO:0000256" key="5">
    <source>
        <dbReference type="ARBA" id="ARBA00023242"/>
    </source>
</evidence>
<dbReference type="Proteomes" id="UP000053820">
    <property type="component" value="Unassembled WGS sequence"/>
</dbReference>
<reference evidence="7 8" key="1">
    <citation type="submission" date="2014-04" db="EMBL/GenBank/DDBJ databases">
        <title>Evolutionary Origins and Diversification of the Mycorrhizal Mutualists.</title>
        <authorList>
            <consortium name="DOE Joint Genome Institute"/>
            <consortium name="Mycorrhizal Genomics Consortium"/>
            <person name="Kohler A."/>
            <person name="Kuo A."/>
            <person name="Nagy L.G."/>
            <person name="Floudas D."/>
            <person name="Copeland A."/>
            <person name="Barry K.W."/>
            <person name="Cichocki N."/>
            <person name="Veneault-Fourrey C."/>
            <person name="LaButti K."/>
            <person name="Lindquist E.A."/>
            <person name="Lipzen A."/>
            <person name="Lundell T."/>
            <person name="Morin E."/>
            <person name="Murat C."/>
            <person name="Riley R."/>
            <person name="Ohm R."/>
            <person name="Sun H."/>
            <person name="Tunlid A."/>
            <person name="Henrissat B."/>
            <person name="Grigoriev I.V."/>
            <person name="Hibbett D.S."/>
            <person name="Martin F."/>
        </authorList>
    </citation>
    <scope>NUCLEOTIDE SEQUENCE [LARGE SCALE GENOMIC DNA]</scope>
    <source>
        <strain evidence="7 8">MD-312</strain>
    </source>
</reference>
<feature type="domain" description="HAT C-terminal dimerisation" evidence="6">
    <location>
        <begin position="1"/>
        <end position="58"/>
    </location>
</feature>
<protein>
    <recommendedName>
        <fullName evidence="6">HAT C-terminal dimerisation domain-containing protein</fullName>
    </recommendedName>
</protein>
<feature type="non-terminal residue" evidence="7">
    <location>
        <position position="60"/>
    </location>
</feature>
<dbReference type="GO" id="GO:0046983">
    <property type="term" value="F:protein dimerization activity"/>
    <property type="evidence" value="ECO:0007669"/>
    <property type="project" value="InterPro"/>
</dbReference>
<comment type="subcellular location">
    <subcellularLocation>
        <location evidence="1">Nucleus</location>
    </subcellularLocation>
</comment>
<dbReference type="OrthoDB" id="1900998at2759"/>
<dbReference type="SUPFAM" id="SSF53098">
    <property type="entry name" value="Ribonuclease H-like"/>
    <property type="match status" value="1"/>
</dbReference>
<evidence type="ECO:0000256" key="3">
    <source>
        <dbReference type="ARBA" id="ARBA00022771"/>
    </source>
</evidence>